<reference evidence="1" key="1">
    <citation type="journal article" date="2020" name="Stud. Mycol.">
        <title>101 Dothideomycetes genomes: a test case for predicting lifestyles and emergence of pathogens.</title>
        <authorList>
            <person name="Haridas S."/>
            <person name="Albert R."/>
            <person name="Binder M."/>
            <person name="Bloem J."/>
            <person name="Labutti K."/>
            <person name="Salamov A."/>
            <person name="Andreopoulos B."/>
            <person name="Baker S."/>
            <person name="Barry K."/>
            <person name="Bills G."/>
            <person name="Bluhm B."/>
            <person name="Cannon C."/>
            <person name="Castanera R."/>
            <person name="Culley D."/>
            <person name="Daum C."/>
            <person name="Ezra D."/>
            <person name="Gonzalez J."/>
            <person name="Henrissat B."/>
            <person name="Kuo A."/>
            <person name="Liang C."/>
            <person name="Lipzen A."/>
            <person name="Lutzoni F."/>
            <person name="Magnuson J."/>
            <person name="Mondo S."/>
            <person name="Nolan M."/>
            <person name="Ohm R."/>
            <person name="Pangilinan J."/>
            <person name="Park H.-J."/>
            <person name="Ramirez L."/>
            <person name="Alfaro M."/>
            <person name="Sun H."/>
            <person name="Tritt A."/>
            <person name="Yoshinaga Y."/>
            <person name="Zwiers L.-H."/>
            <person name="Turgeon B."/>
            <person name="Goodwin S."/>
            <person name="Spatafora J."/>
            <person name="Crous P."/>
            <person name="Grigoriev I."/>
        </authorList>
    </citation>
    <scope>NUCLEOTIDE SEQUENCE</scope>
    <source>
        <strain evidence="1">CBS 525.71</strain>
    </source>
</reference>
<protein>
    <submittedName>
        <fullName evidence="1">Uncharacterized protein</fullName>
    </submittedName>
</protein>
<dbReference type="Proteomes" id="UP000799754">
    <property type="component" value="Unassembled WGS sequence"/>
</dbReference>
<gene>
    <name evidence="1" type="ORF">BU25DRAFT_382108</name>
</gene>
<name>A0ACB6SGW3_9PLEO</name>
<keyword evidence="2" id="KW-1185">Reference proteome</keyword>
<evidence type="ECO:0000313" key="2">
    <source>
        <dbReference type="Proteomes" id="UP000799754"/>
    </source>
</evidence>
<accession>A0ACB6SGW3</accession>
<organism evidence="1 2">
    <name type="scientific">Macroventuria anomochaeta</name>
    <dbReference type="NCBI Taxonomy" id="301207"/>
    <lineage>
        <taxon>Eukaryota</taxon>
        <taxon>Fungi</taxon>
        <taxon>Dikarya</taxon>
        <taxon>Ascomycota</taxon>
        <taxon>Pezizomycotina</taxon>
        <taxon>Dothideomycetes</taxon>
        <taxon>Pleosporomycetidae</taxon>
        <taxon>Pleosporales</taxon>
        <taxon>Pleosporineae</taxon>
        <taxon>Didymellaceae</taxon>
        <taxon>Macroventuria</taxon>
    </lineage>
</organism>
<comment type="caution">
    <text evidence="1">The sequence shown here is derived from an EMBL/GenBank/DDBJ whole genome shotgun (WGS) entry which is preliminary data.</text>
</comment>
<dbReference type="EMBL" id="MU006702">
    <property type="protein sequence ID" value="KAF2632564.1"/>
    <property type="molecule type" value="Genomic_DNA"/>
</dbReference>
<evidence type="ECO:0000313" key="1">
    <source>
        <dbReference type="EMBL" id="KAF2632564.1"/>
    </source>
</evidence>
<proteinExistence type="predicted"/>
<sequence length="373" mass="40118">MNSSSRIPPLVQPYVKLPRDDSLLLLTSTLGASANWLLTRFLCDALSNHTQDGGADEGHNVVLVSWMRDYDFWKQEARKGAGLDLERLKREKRLAFVDGLSGLVMGDGTGAQTQQSQAQRPQQPQTGLHPARLTKEIDPPQRPGQILPARGPPGRTLPARGPSAPTAQPARPTSNTIASSTTPQTRASQSTGHYTLTSLDLAHLRTTLTSAISALTSTTTSAPRKTLVILDTPDVLLTLSSTPSAAFTSLLLQLHNTPTVSHVLTHLHADTPLLSPSSPAQPLEISQFNLVTKVAHMSRRVMEVRVLDTGVARDVSGVVRVTEQSVGWEGLGLEEEDGRQRDANDSGKGKEFLYRVKGDGSVKVFERGAGGEG</sequence>